<accession>A0A5B7T5S4</accession>
<evidence type="ECO:0000259" key="8">
    <source>
        <dbReference type="Pfam" id="PF13382"/>
    </source>
</evidence>
<dbReference type="SUPFAM" id="SSF51556">
    <property type="entry name" value="Metallo-dependent hydrolases"/>
    <property type="match status" value="1"/>
</dbReference>
<dbReference type="Gene3D" id="3.20.20.140">
    <property type="entry name" value="Metal-dependent hydrolases"/>
    <property type="match status" value="1"/>
</dbReference>
<proteinExistence type="inferred from homology"/>
<dbReference type="GO" id="GO:0006146">
    <property type="term" value="P:adenine catabolic process"/>
    <property type="evidence" value="ECO:0007669"/>
    <property type="project" value="InterPro"/>
</dbReference>
<dbReference type="KEGG" id="lft:FG051_12695"/>
<dbReference type="STRING" id="1423818.FC88_GL002341"/>
<comment type="cofactor">
    <cofactor evidence="6">
        <name>Mn(2+)</name>
        <dbReference type="ChEBI" id="CHEBI:29035"/>
    </cofactor>
</comment>
<dbReference type="PANTHER" id="PTHR11113">
    <property type="entry name" value="N-ACETYLGLUCOSAMINE-6-PHOSPHATE DEACETYLASE"/>
    <property type="match status" value="1"/>
</dbReference>
<dbReference type="GO" id="GO:0000034">
    <property type="term" value="F:adenine deaminase activity"/>
    <property type="evidence" value="ECO:0007669"/>
    <property type="project" value="UniProtKB-UniRule"/>
</dbReference>
<comment type="similarity">
    <text evidence="1 6">Belongs to the metallo-dependent hydrolases superfamily. Adenine deaminase family.</text>
</comment>
<protein>
    <recommendedName>
        <fullName evidence="2 6">Adenine deaminase</fullName>
        <shortName evidence="6">Adenase</shortName>
        <shortName evidence="6">Adenine aminase</shortName>
        <ecNumber evidence="2 6">3.5.4.2</ecNumber>
    </recommendedName>
</protein>
<keyword evidence="4 6" id="KW-0464">Manganese</keyword>
<dbReference type="EC" id="3.5.4.2" evidence="2 6"/>
<dbReference type="InterPro" id="IPR006680">
    <property type="entry name" value="Amidohydro-rel"/>
</dbReference>
<dbReference type="SUPFAM" id="SSF51338">
    <property type="entry name" value="Composite domain of metallo-dependent hydrolases"/>
    <property type="match status" value="1"/>
</dbReference>
<dbReference type="InterPro" id="IPR032466">
    <property type="entry name" value="Metal_Hydrolase"/>
</dbReference>
<organism evidence="9 10">
    <name type="scientific">Companilactobacillus futsaii</name>
    <dbReference type="NCBI Taxonomy" id="938155"/>
    <lineage>
        <taxon>Bacteria</taxon>
        <taxon>Bacillati</taxon>
        <taxon>Bacillota</taxon>
        <taxon>Bacilli</taxon>
        <taxon>Lactobacillales</taxon>
        <taxon>Lactobacillaceae</taxon>
        <taxon>Companilactobacillus</taxon>
    </lineage>
</organism>
<evidence type="ECO:0000259" key="7">
    <source>
        <dbReference type="Pfam" id="PF01979"/>
    </source>
</evidence>
<keyword evidence="3 6" id="KW-0378">Hydrolase</keyword>
<reference evidence="9 10" key="1">
    <citation type="submission" date="2019-05" db="EMBL/GenBank/DDBJ databases">
        <title>Genome Sequence of Lactobacillus futsaii Y97, a Potential Probiotic Strain Isolated from the Futsai of Taiwan.</title>
        <authorList>
            <person name="Du X."/>
        </authorList>
    </citation>
    <scope>NUCLEOTIDE SEQUENCE [LARGE SCALE GENOMIC DNA]</scope>
    <source>
        <strain evidence="9 10">Y97</strain>
    </source>
</reference>
<comment type="catalytic activity">
    <reaction evidence="5 6">
        <text>adenine + H2O + H(+) = hypoxanthine + NH4(+)</text>
        <dbReference type="Rhea" id="RHEA:23688"/>
        <dbReference type="ChEBI" id="CHEBI:15377"/>
        <dbReference type="ChEBI" id="CHEBI:15378"/>
        <dbReference type="ChEBI" id="CHEBI:16708"/>
        <dbReference type="ChEBI" id="CHEBI:17368"/>
        <dbReference type="ChEBI" id="CHEBI:28938"/>
        <dbReference type="EC" id="3.5.4.2"/>
    </reaction>
</comment>
<dbReference type="EMBL" id="CP040736">
    <property type="protein sequence ID" value="QCX25899.1"/>
    <property type="molecule type" value="Genomic_DNA"/>
</dbReference>
<gene>
    <name evidence="6" type="primary">ade</name>
    <name evidence="9" type="ORF">FG051_12695</name>
</gene>
<evidence type="ECO:0000256" key="1">
    <source>
        <dbReference type="ARBA" id="ARBA00006773"/>
    </source>
</evidence>
<dbReference type="InterPro" id="IPR006679">
    <property type="entry name" value="Adenine_deam"/>
</dbReference>
<evidence type="ECO:0000256" key="4">
    <source>
        <dbReference type="ARBA" id="ARBA00023211"/>
    </source>
</evidence>
<dbReference type="AlphaFoldDB" id="A0A5B7T5S4"/>
<dbReference type="Pfam" id="PF13382">
    <property type="entry name" value="Adenine_deam_C"/>
    <property type="match status" value="1"/>
</dbReference>
<dbReference type="HAMAP" id="MF_01518">
    <property type="entry name" value="Adenine_deamin"/>
    <property type="match status" value="1"/>
</dbReference>
<dbReference type="Gene3D" id="2.30.40.10">
    <property type="entry name" value="Urease, subunit C, domain 1"/>
    <property type="match status" value="1"/>
</dbReference>
<dbReference type="Proteomes" id="UP000310673">
    <property type="component" value="Chromosome"/>
</dbReference>
<feature type="domain" description="Amidohydrolase-related" evidence="7">
    <location>
        <begin position="53"/>
        <end position="335"/>
    </location>
</feature>
<evidence type="ECO:0000313" key="10">
    <source>
        <dbReference type="Proteomes" id="UP000310673"/>
    </source>
</evidence>
<evidence type="ECO:0000313" key="9">
    <source>
        <dbReference type="EMBL" id="QCX25899.1"/>
    </source>
</evidence>
<dbReference type="RefSeq" id="WP_057813457.1">
    <property type="nucleotide sequence ID" value="NZ_CP040736.1"/>
</dbReference>
<dbReference type="InterPro" id="IPR026912">
    <property type="entry name" value="Adenine_deam_C"/>
</dbReference>
<dbReference type="Pfam" id="PF01979">
    <property type="entry name" value="Amidohydro_1"/>
    <property type="match status" value="1"/>
</dbReference>
<feature type="domain" description="Adenine deaminase C-terminal" evidence="8">
    <location>
        <begin position="385"/>
        <end position="550"/>
    </location>
</feature>
<dbReference type="InterPro" id="IPR011059">
    <property type="entry name" value="Metal-dep_hydrolase_composite"/>
</dbReference>
<evidence type="ECO:0000256" key="2">
    <source>
        <dbReference type="ARBA" id="ARBA00012782"/>
    </source>
</evidence>
<evidence type="ECO:0000256" key="3">
    <source>
        <dbReference type="ARBA" id="ARBA00022801"/>
    </source>
</evidence>
<evidence type="ECO:0000256" key="6">
    <source>
        <dbReference type="HAMAP-Rule" id="MF_01518"/>
    </source>
</evidence>
<name>A0A5B7T5S4_9LACO</name>
<dbReference type="PANTHER" id="PTHR11113:SF2">
    <property type="entry name" value="ADENINE DEAMINASE"/>
    <property type="match status" value="1"/>
</dbReference>
<evidence type="ECO:0000256" key="5">
    <source>
        <dbReference type="ARBA" id="ARBA00047720"/>
    </source>
</evidence>
<sequence>MQVDTLIENGLVFNTFSQKFERKNIAIENGKILMVGADLQFEAKKIVDAYNRYIIPGLIDSHMHIESSMTDPAHFGNEAVRFGTTTVIADAHEISNVAGIKGLKDFMAQKSIIDVFYALPSSVPSTRTEMETTGGVIGLAETEELLKDPRIVCLGEAMNFKGIVSQPESLIRQIIKLCKELRPTMPLEGHCPQYSGLDLAKFAASGITSDHTYQTPTSIVERINNGIFIQFQKKSMSKENMQTIIDHNFYEYAAFVTDDVMADDLVNGHLNVIVKEAIDMGMPAEKAIYMATYTPARRMSLNDRGAIAPGRVADLIFLGDPQQFNIQEVYKSGRLSSNITPLHPKFSVSLKNSVKVKKITTADLELSSDKTSVLANVIEINQQGTFTKHIQERLAVKNGLVDWQSAGLSLLMVQERYGKNGNVSFALVKNALNKPGAIGTTWAHDHHNLMVMGTDLESMVAAQHELVDEQGGYVVVNQGQLVANAPLNIGGIISSKPVVELAQEIKQVRTEMQNLGYHNFNEIMSFSTISLLVSPELKISDVGMFDVKSQHKIPLFEK</sequence>